<dbReference type="RefSeq" id="WP_058962902.1">
    <property type="nucleotide sequence ID" value="NZ_CABKVM010000012.1"/>
</dbReference>
<dbReference type="InterPro" id="IPR013785">
    <property type="entry name" value="Aldolase_TIM"/>
</dbReference>
<evidence type="ECO:0000313" key="1">
    <source>
        <dbReference type="EMBL" id="TCL58663.1"/>
    </source>
</evidence>
<accession>A0A4R1R047</accession>
<dbReference type="OrthoDB" id="5391057at2"/>
<dbReference type="Gene3D" id="3.20.20.70">
    <property type="entry name" value="Aldolase class I"/>
    <property type="match status" value="1"/>
</dbReference>
<dbReference type="STRING" id="1650663.GCA_001486665_00374"/>
<dbReference type="GeneID" id="97380229"/>
<sequence>MNHTKQAELAQLQAARYPNFSPFVLLKLSMIRYGAVLTPAALEKIQGSIYAFSSDTAFDIRFSGRKACTAVPGPILLRDGTFVYINYGDPYEDPYQIDWEGGLFLLKEGNTLIDVIDFVPRPEFYGKITSLGTPMAAVADVRGQKLILNAFQRCRFWEGGHQCGFCAFFTGGQSRGEVNCQDVRETIQEALKEPGRFSEISLSGGSDFSGEPPFSCEVDRYIRVLQAIGENFTGRFPCQLMAPAYPKQQLERIWRETGITSYAPNIEVWGKALFQELCPGKEQWVGYEEWIRRTLDAVEVFGRGKVCTQVVAGVELAAKNGFSDVEAALESNFEACEFFASHGVNFLCTIWRPHRATRLGYRPMPPLEYYVRLAEGLHSIRKAHGLYNTNDDYKHCGNHPDSELERGD</sequence>
<dbReference type="Proteomes" id="UP000295184">
    <property type="component" value="Unassembled WGS sequence"/>
</dbReference>
<dbReference type="NCBIfam" id="NF045502">
    <property type="entry name" value="variant_rSAM"/>
    <property type="match status" value="1"/>
</dbReference>
<reference evidence="1 2" key="1">
    <citation type="submission" date="2019-03" db="EMBL/GenBank/DDBJ databases">
        <title>Genomic Encyclopedia of Type Strains, Phase IV (KMG-IV): sequencing the most valuable type-strain genomes for metagenomic binning, comparative biology and taxonomic classification.</title>
        <authorList>
            <person name="Goeker M."/>
        </authorList>
    </citation>
    <scope>NUCLEOTIDE SEQUENCE [LARGE SCALE GENOMIC DNA]</scope>
    <source>
        <strain evidence="1 2">DSM 100451</strain>
    </source>
</reference>
<dbReference type="EMBL" id="SLUM01000007">
    <property type="protein sequence ID" value="TCL58663.1"/>
    <property type="molecule type" value="Genomic_DNA"/>
</dbReference>
<gene>
    <name evidence="1" type="ORF">EDD77_10716</name>
</gene>
<name>A0A4R1R047_9FIRM</name>
<evidence type="ECO:0000313" key="2">
    <source>
        <dbReference type="Proteomes" id="UP000295184"/>
    </source>
</evidence>
<protein>
    <submittedName>
        <fullName evidence="1">Uncharacterized protein</fullName>
    </submittedName>
</protein>
<proteinExistence type="predicted"/>
<dbReference type="AlphaFoldDB" id="A0A4R1R047"/>
<comment type="caution">
    <text evidence="1">The sequence shown here is derived from an EMBL/GenBank/DDBJ whole genome shotgun (WGS) entry which is preliminary data.</text>
</comment>
<organism evidence="1 2">
    <name type="scientific">Allofournierella massiliensis</name>
    <dbReference type="NCBI Taxonomy" id="1650663"/>
    <lineage>
        <taxon>Bacteria</taxon>
        <taxon>Bacillati</taxon>
        <taxon>Bacillota</taxon>
        <taxon>Clostridia</taxon>
        <taxon>Eubacteriales</taxon>
        <taxon>Oscillospiraceae</taxon>
        <taxon>Allofournierella</taxon>
    </lineage>
</organism>